<organism evidence="3">
    <name type="scientific">marine metagenome</name>
    <dbReference type="NCBI Taxonomy" id="408172"/>
    <lineage>
        <taxon>unclassified sequences</taxon>
        <taxon>metagenomes</taxon>
        <taxon>ecological metagenomes</taxon>
    </lineage>
</organism>
<reference evidence="3" key="1">
    <citation type="submission" date="2018-05" db="EMBL/GenBank/DDBJ databases">
        <authorList>
            <person name="Lanie J.A."/>
            <person name="Ng W.-L."/>
            <person name="Kazmierczak K.M."/>
            <person name="Andrzejewski T.M."/>
            <person name="Davidsen T.M."/>
            <person name="Wayne K.J."/>
            <person name="Tettelin H."/>
            <person name="Glass J.I."/>
            <person name="Rusch D."/>
            <person name="Podicherti R."/>
            <person name="Tsui H.-C.T."/>
            <person name="Winkler M.E."/>
        </authorList>
    </citation>
    <scope>NUCLEOTIDE SEQUENCE</scope>
</reference>
<accession>A0A383CKN6</accession>
<evidence type="ECO:0000256" key="1">
    <source>
        <dbReference type="ARBA" id="ARBA00022801"/>
    </source>
</evidence>
<evidence type="ECO:0000313" key="3">
    <source>
        <dbReference type="EMBL" id="SVE32966.1"/>
    </source>
</evidence>
<dbReference type="InterPro" id="IPR006148">
    <property type="entry name" value="Glc/Gal-6P_isomerase"/>
</dbReference>
<dbReference type="InterPro" id="IPR037171">
    <property type="entry name" value="NagB/RpiA_transferase-like"/>
</dbReference>
<dbReference type="PANTHER" id="PTHR11280">
    <property type="entry name" value="GLUCOSAMINE-6-PHOSPHATE ISOMERASE"/>
    <property type="match status" value="1"/>
</dbReference>
<proteinExistence type="predicted"/>
<dbReference type="Gene3D" id="3.40.50.1360">
    <property type="match status" value="1"/>
</dbReference>
<dbReference type="SUPFAM" id="SSF100950">
    <property type="entry name" value="NagB/RpiA/CoA transferase-like"/>
    <property type="match status" value="1"/>
</dbReference>
<dbReference type="GO" id="GO:0006046">
    <property type="term" value="P:N-acetylglucosamine catabolic process"/>
    <property type="evidence" value="ECO:0007669"/>
    <property type="project" value="TreeGrafter"/>
</dbReference>
<dbReference type="GO" id="GO:0006043">
    <property type="term" value="P:glucosamine catabolic process"/>
    <property type="evidence" value="ECO:0007669"/>
    <property type="project" value="TreeGrafter"/>
</dbReference>
<keyword evidence="1" id="KW-0378">Hydrolase</keyword>
<protein>
    <recommendedName>
        <fullName evidence="2">Glucosamine/galactosamine-6-phosphate isomerase domain-containing protein</fullName>
    </recommendedName>
</protein>
<gene>
    <name evidence="3" type="ORF">METZ01_LOCUS485820</name>
</gene>
<evidence type="ECO:0000259" key="2">
    <source>
        <dbReference type="Pfam" id="PF01182"/>
    </source>
</evidence>
<dbReference type="PANTHER" id="PTHR11280:SF5">
    <property type="entry name" value="GLUCOSAMINE-6-PHOSPHATE ISOMERASE"/>
    <property type="match status" value="1"/>
</dbReference>
<dbReference type="GO" id="GO:0005737">
    <property type="term" value="C:cytoplasm"/>
    <property type="evidence" value="ECO:0007669"/>
    <property type="project" value="TreeGrafter"/>
</dbReference>
<dbReference type="GO" id="GO:0042802">
    <property type="term" value="F:identical protein binding"/>
    <property type="evidence" value="ECO:0007669"/>
    <property type="project" value="TreeGrafter"/>
</dbReference>
<sequence>MAGNIRLKICDDAAQVAIEAAAMFDELIRANPDSVIGLATGSTPEATYAEIARRHKEDGPSLAGVSSFNLDEYWGLGGDHDQSYRYFMHDNLFRHVDILPFNTHVLNGKARFPQLECEGFENRILAAGGIDMWLLGIGGNGHIAFNEP</sequence>
<name>A0A383CKN6_9ZZZZ</name>
<dbReference type="Pfam" id="PF01182">
    <property type="entry name" value="Glucosamine_iso"/>
    <property type="match status" value="1"/>
</dbReference>
<dbReference type="EMBL" id="UINC01209795">
    <property type="protein sequence ID" value="SVE32966.1"/>
    <property type="molecule type" value="Genomic_DNA"/>
</dbReference>
<dbReference type="AlphaFoldDB" id="A0A383CKN6"/>
<dbReference type="InterPro" id="IPR004547">
    <property type="entry name" value="Glucosamine6P_isomerase"/>
</dbReference>
<feature type="non-terminal residue" evidence="3">
    <location>
        <position position="148"/>
    </location>
</feature>
<dbReference type="GO" id="GO:0019262">
    <property type="term" value="P:N-acetylneuraminate catabolic process"/>
    <property type="evidence" value="ECO:0007669"/>
    <property type="project" value="TreeGrafter"/>
</dbReference>
<dbReference type="GO" id="GO:0005975">
    <property type="term" value="P:carbohydrate metabolic process"/>
    <property type="evidence" value="ECO:0007669"/>
    <property type="project" value="InterPro"/>
</dbReference>
<dbReference type="GO" id="GO:0004342">
    <property type="term" value="F:glucosamine-6-phosphate deaminase activity"/>
    <property type="evidence" value="ECO:0007669"/>
    <property type="project" value="InterPro"/>
</dbReference>
<feature type="domain" description="Glucosamine/galactosamine-6-phosphate isomerase" evidence="2">
    <location>
        <begin position="13"/>
        <end position="144"/>
    </location>
</feature>